<accession>A0ABM7QR26</accession>
<evidence type="ECO:0000256" key="1">
    <source>
        <dbReference type="SAM" id="MobiDB-lite"/>
    </source>
</evidence>
<sequence length="89" mass="9051">METVNVQIDPFCPAVKPALGGGAVAGSAPSEPAPVAKTESTSRTTAACGSKRTCKEMSSCTEAMHHLNNCGLSRLDGDGDGVPCEALCR</sequence>
<evidence type="ECO:0000313" key="4">
    <source>
        <dbReference type="Proteomes" id="UP000680679"/>
    </source>
</evidence>
<organism evidence="3 4">
    <name type="scientific">Allochromatium tepidum</name>
    <dbReference type="NCBI Taxonomy" id="553982"/>
    <lineage>
        <taxon>Bacteria</taxon>
        <taxon>Pseudomonadati</taxon>
        <taxon>Pseudomonadota</taxon>
        <taxon>Gammaproteobacteria</taxon>
        <taxon>Chromatiales</taxon>
        <taxon>Chromatiaceae</taxon>
        <taxon>Allochromatium</taxon>
    </lineage>
</organism>
<dbReference type="InterPro" id="IPR008613">
    <property type="entry name" value="Excalibur_Ca-bd_domain"/>
</dbReference>
<evidence type="ECO:0000313" key="3">
    <source>
        <dbReference type="EMBL" id="BCU08395.1"/>
    </source>
</evidence>
<evidence type="ECO:0000259" key="2">
    <source>
        <dbReference type="Pfam" id="PF05901"/>
    </source>
</evidence>
<keyword evidence="3" id="KW-0614">Plasmid</keyword>
<dbReference type="Pfam" id="PF05901">
    <property type="entry name" value="Excalibur"/>
    <property type="match status" value="1"/>
</dbReference>
<name>A0ABM7QR26_9GAMM</name>
<gene>
    <name evidence="3" type="ORF">Atep_30720</name>
</gene>
<proteinExistence type="predicted"/>
<feature type="domain" description="Excalibur calcium-binding" evidence="2">
    <location>
        <begin position="52"/>
        <end position="85"/>
    </location>
</feature>
<feature type="region of interest" description="Disordered" evidence="1">
    <location>
        <begin position="22"/>
        <end position="42"/>
    </location>
</feature>
<dbReference type="Proteomes" id="UP000680679">
    <property type="component" value="Plasmid pAt1"/>
</dbReference>
<reference evidence="3 4" key="1">
    <citation type="submission" date="2021-04" db="EMBL/GenBank/DDBJ databases">
        <title>Complete genome sequencing of Allochromatium tepidum strain NZ.</title>
        <authorList>
            <person name="Tsukatani Y."/>
            <person name="Mori H."/>
        </authorList>
    </citation>
    <scope>NUCLEOTIDE SEQUENCE [LARGE SCALE GENOMIC DNA]</scope>
    <source>
        <strain evidence="3 4">NZ</strain>
        <plasmid evidence="3 4">pAt1</plasmid>
    </source>
</reference>
<geneLocation type="plasmid" evidence="3 4">
    <name>pAt1</name>
</geneLocation>
<protein>
    <recommendedName>
        <fullName evidence="2">Excalibur calcium-binding domain-containing protein</fullName>
    </recommendedName>
</protein>
<dbReference type="EMBL" id="AP024564">
    <property type="protein sequence ID" value="BCU08395.1"/>
    <property type="molecule type" value="Genomic_DNA"/>
</dbReference>
<keyword evidence="4" id="KW-1185">Reference proteome</keyword>